<dbReference type="SUPFAM" id="SSF69279">
    <property type="entry name" value="Phage tail proteins"/>
    <property type="match status" value="1"/>
</dbReference>
<feature type="compositionally biased region" description="Gly residues" evidence="1">
    <location>
        <begin position="296"/>
        <end position="305"/>
    </location>
</feature>
<evidence type="ECO:0000256" key="1">
    <source>
        <dbReference type="SAM" id="MobiDB-lite"/>
    </source>
</evidence>
<evidence type="ECO:0000313" key="3">
    <source>
        <dbReference type="Proteomes" id="UP000598146"/>
    </source>
</evidence>
<comment type="caution">
    <text evidence="2">The sequence shown here is derived from an EMBL/GenBank/DDBJ whole genome shotgun (WGS) entry which is preliminary data.</text>
</comment>
<protein>
    <submittedName>
        <fullName evidence="2">Phage late control D family protein</fullName>
    </submittedName>
</protein>
<dbReference type="RefSeq" id="WP_196414648.1">
    <property type="nucleotide sequence ID" value="NZ_JADQTO010000006.1"/>
</dbReference>
<dbReference type="Proteomes" id="UP000598146">
    <property type="component" value="Unassembled WGS sequence"/>
</dbReference>
<evidence type="ECO:0000313" key="2">
    <source>
        <dbReference type="EMBL" id="MBG0562858.1"/>
    </source>
</evidence>
<proteinExistence type="predicted"/>
<keyword evidence="3" id="KW-1185">Reference proteome</keyword>
<dbReference type="AlphaFoldDB" id="A0A931FWW2"/>
<gene>
    <name evidence="2" type="ORF">I4J89_15480</name>
</gene>
<feature type="region of interest" description="Disordered" evidence="1">
    <location>
        <begin position="291"/>
        <end position="313"/>
    </location>
</feature>
<sequence length="407" mass="44762">MAPSIREIAPADRYAPAFTVRIAGVDADPETKGDVIDLKVRRELEEMSGFDLTLNNWDDKALTFKHSDTFPIGGKIEIKMGYAETELLVFTGMVNTMNPSFPDGASPTIAISGVDYLNKLRDNKPTESDPVFYPQMTDWQIAEKVARRHGFAFSPTRDGPKHELVVQKNQDDVEFLMERAKRIDFNLYVLPGDDFGDPDVLHFDRPSDGRDAAPVRVFQFGYGPGLSAGARRERGRTGPPALGVVSQPAGLVPNLISFTPAITLSKQVGKLTVRGWNPRTKKPISYRAELKDLPGGLDGRNGETGPGAAQESLESRQDVVIDAPVATDEEARQLAISLLRERAYEFITATGRVAGLPELRPGDNVEIFGVGARFSGSYFVRRVEHSLSSSGFFTEFAGRRVWSGDRS</sequence>
<accession>A0A931FWW2</accession>
<reference evidence="2" key="1">
    <citation type="submission" date="2020-11" db="EMBL/GenBank/DDBJ databases">
        <title>Isolation and identification of active actinomycetes.</title>
        <authorList>
            <person name="Sun X."/>
        </authorList>
    </citation>
    <scope>NUCLEOTIDE SEQUENCE</scope>
    <source>
        <strain evidence="2">NEAU-A11</strain>
    </source>
</reference>
<name>A0A931FWW2_9ACTN</name>
<dbReference type="EMBL" id="JADQTO010000006">
    <property type="protein sequence ID" value="MBG0562858.1"/>
    <property type="molecule type" value="Genomic_DNA"/>
</dbReference>
<organism evidence="2 3">
    <name type="scientific">Actinoplanes aureus</name>
    <dbReference type="NCBI Taxonomy" id="2792083"/>
    <lineage>
        <taxon>Bacteria</taxon>
        <taxon>Bacillati</taxon>
        <taxon>Actinomycetota</taxon>
        <taxon>Actinomycetes</taxon>
        <taxon>Micromonosporales</taxon>
        <taxon>Micromonosporaceae</taxon>
        <taxon>Actinoplanes</taxon>
    </lineage>
</organism>